<feature type="binding site" evidence="11">
    <location>
        <position position="171"/>
    </location>
    <ligand>
        <name>ATP</name>
        <dbReference type="ChEBI" id="CHEBI:30616"/>
    </ligand>
</feature>
<gene>
    <name evidence="11 12" type="primary">thiM</name>
    <name evidence="12" type="ORF">H8E19_11800</name>
</gene>
<dbReference type="GO" id="GO:0009229">
    <property type="term" value="P:thiamine diphosphate biosynthetic process"/>
    <property type="evidence" value="ECO:0007669"/>
    <property type="project" value="UniProtKB-UniRule"/>
</dbReference>
<name>A0A8J6N273_9DELT</name>
<comment type="similarity">
    <text evidence="11">Belongs to the Thz kinase family.</text>
</comment>
<keyword evidence="4 11" id="KW-0808">Transferase</keyword>
<comment type="function">
    <text evidence="11">Catalyzes the phosphorylation of the hydroxyl group of 4-methyl-5-beta-hydroxyethylthiazole (THZ).</text>
</comment>
<keyword evidence="6 11" id="KW-0547">Nucleotide-binding</keyword>
<evidence type="ECO:0000256" key="5">
    <source>
        <dbReference type="ARBA" id="ARBA00022723"/>
    </source>
</evidence>
<evidence type="ECO:0000256" key="3">
    <source>
        <dbReference type="ARBA" id="ARBA00004868"/>
    </source>
</evidence>
<dbReference type="Proteomes" id="UP000650524">
    <property type="component" value="Unassembled WGS sequence"/>
</dbReference>
<evidence type="ECO:0000256" key="4">
    <source>
        <dbReference type="ARBA" id="ARBA00022679"/>
    </source>
</evidence>
<comment type="cofactor">
    <cofactor evidence="2 11">
        <name>Mg(2+)</name>
        <dbReference type="ChEBI" id="CHEBI:18420"/>
    </cofactor>
</comment>
<evidence type="ECO:0000256" key="2">
    <source>
        <dbReference type="ARBA" id="ARBA00001946"/>
    </source>
</evidence>
<proteinExistence type="inferred from homology"/>
<dbReference type="InterPro" id="IPR000417">
    <property type="entry name" value="Hyethyz_kinase"/>
</dbReference>
<evidence type="ECO:0000256" key="10">
    <source>
        <dbReference type="ARBA" id="ARBA00022977"/>
    </source>
</evidence>
<dbReference type="NCBIfam" id="TIGR00694">
    <property type="entry name" value="thiM"/>
    <property type="match status" value="1"/>
</dbReference>
<feature type="binding site" evidence="11">
    <location>
        <position position="125"/>
    </location>
    <ligand>
        <name>ATP</name>
        <dbReference type="ChEBI" id="CHEBI:30616"/>
    </ligand>
</feature>
<dbReference type="GO" id="GO:0000287">
    <property type="term" value="F:magnesium ion binding"/>
    <property type="evidence" value="ECO:0007669"/>
    <property type="project" value="UniProtKB-UniRule"/>
</dbReference>
<keyword evidence="10 11" id="KW-0784">Thiamine biosynthesis</keyword>
<evidence type="ECO:0000256" key="1">
    <source>
        <dbReference type="ARBA" id="ARBA00001771"/>
    </source>
</evidence>
<comment type="caution">
    <text evidence="12">The sequence shown here is derived from an EMBL/GenBank/DDBJ whole genome shotgun (WGS) entry which is preliminary data.</text>
</comment>
<feature type="binding site" evidence="11">
    <location>
        <position position="198"/>
    </location>
    <ligand>
        <name>substrate</name>
    </ligand>
</feature>
<sequence length="272" mass="28809">MYDQQLAQKASENLKTLRVKKPLIHNITNYVVMNYTANALLACGASPVMAHASEEVEEMVSFAGALVLNIGTLTNAWIDSMLIAGKKANELSIPIVLDPVGSGATKFRTESAKRLINELSIGVIRGNASEVLSLAQEGSRTKGVDSIHSVEDAADAALMLAEELNTTLAITGPTDLITDGEHIYKVLNGHELMGFVTGTGCTATALIGAFLSVDNDPVSASATSLAYFGLAGEKGAVHSKGPGTFQIALIDALFTINEEQVRKGVRIEKRPR</sequence>
<dbReference type="UniPathway" id="UPA00060">
    <property type="reaction ID" value="UER00139"/>
</dbReference>
<keyword evidence="8 11" id="KW-0067">ATP-binding</keyword>
<evidence type="ECO:0000256" key="8">
    <source>
        <dbReference type="ARBA" id="ARBA00022840"/>
    </source>
</evidence>
<dbReference type="Pfam" id="PF02110">
    <property type="entry name" value="HK"/>
    <property type="match status" value="1"/>
</dbReference>
<reference evidence="12 13" key="1">
    <citation type="submission" date="2020-08" db="EMBL/GenBank/DDBJ databases">
        <title>Bridging the membrane lipid divide: bacteria of the FCB group superphylum have the potential to synthesize archaeal ether lipids.</title>
        <authorList>
            <person name="Villanueva L."/>
            <person name="Von Meijenfeldt F.A.B."/>
            <person name="Westbye A.B."/>
            <person name="Yadav S."/>
            <person name="Hopmans E.C."/>
            <person name="Dutilh B.E."/>
            <person name="Sinninghe Damste J.S."/>
        </authorList>
    </citation>
    <scope>NUCLEOTIDE SEQUENCE [LARGE SCALE GENOMIC DNA]</scope>
    <source>
        <strain evidence="12">NIOZ-UU27</strain>
    </source>
</reference>
<organism evidence="12 13">
    <name type="scientific">Candidatus Desulfacyla euxinica</name>
    <dbReference type="NCBI Taxonomy" id="2841693"/>
    <lineage>
        <taxon>Bacteria</taxon>
        <taxon>Deltaproteobacteria</taxon>
        <taxon>Candidatus Desulfacyla</taxon>
    </lineage>
</organism>
<dbReference type="EMBL" id="JACNJD010000254">
    <property type="protein sequence ID" value="MBC8178079.1"/>
    <property type="molecule type" value="Genomic_DNA"/>
</dbReference>
<dbReference type="SUPFAM" id="SSF53613">
    <property type="entry name" value="Ribokinase-like"/>
    <property type="match status" value="1"/>
</dbReference>
<dbReference type="HAMAP" id="MF_00228">
    <property type="entry name" value="Thz_kinase"/>
    <property type="match status" value="1"/>
</dbReference>
<comment type="pathway">
    <text evidence="3 11">Cofactor biosynthesis; thiamine diphosphate biosynthesis; 4-methyl-5-(2-phosphoethyl)-thiazole from 5-(2-hydroxyethyl)-4-methylthiazole: step 1/1.</text>
</comment>
<dbReference type="GO" id="GO:0005524">
    <property type="term" value="F:ATP binding"/>
    <property type="evidence" value="ECO:0007669"/>
    <property type="project" value="UniProtKB-UniRule"/>
</dbReference>
<dbReference type="GO" id="GO:0009228">
    <property type="term" value="P:thiamine biosynthetic process"/>
    <property type="evidence" value="ECO:0007669"/>
    <property type="project" value="UniProtKB-KW"/>
</dbReference>
<accession>A0A8J6N273</accession>
<dbReference type="InterPro" id="IPR029056">
    <property type="entry name" value="Ribokinase-like"/>
</dbReference>
<dbReference type="EC" id="2.7.1.50" evidence="11"/>
<dbReference type="PIRSF" id="PIRSF000513">
    <property type="entry name" value="Thz_kinase"/>
    <property type="match status" value="1"/>
</dbReference>
<dbReference type="PRINTS" id="PR01099">
    <property type="entry name" value="HYETHTZKNASE"/>
</dbReference>
<dbReference type="CDD" id="cd01170">
    <property type="entry name" value="THZ_kinase"/>
    <property type="match status" value="1"/>
</dbReference>
<keyword evidence="9 11" id="KW-0460">Magnesium</keyword>
<evidence type="ECO:0000313" key="12">
    <source>
        <dbReference type="EMBL" id="MBC8178079.1"/>
    </source>
</evidence>
<keyword evidence="5 11" id="KW-0479">Metal-binding</keyword>
<evidence type="ECO:0000256" key="9">
    <source>
        <dbReference type="ARBA" id="ARBA00022842"/>
    </source>
</evidence>
<feature type="binding site" evidence="11">
    <location>
        <position position="49"/>
    </location>
    <ligand>
        <name>substrate</name>
    </ligand>
</feature>
<evidence type="ECO:0000256" key="11">
    <source>
        <dbReference type="HAMAP-Rule" id="MF_00228"/>
    </source>
</evidence>
<keyword evidence="7 11" id="KW-0418">Kinase</keyword>
<evidence type="ECO:0000256" key="6">
    <source>
        <dbReference type="ARBA" id="ARBA00022741"/>
    </source>
</evidence>
<dbReference type="NCBIfam" id="NF006830">
    <property type="entry name" value="PRK09355.1"/>
    <property type="match status" value="1"/>
</dbReference>
<dbReference type="AlphaFoldDB" id="A0A8J6N273"/>
<protein>
    <recommendedName>
        <fullName evidence="11">Hydroxyethylthiazole kinase</fullName>
        <ecNumber evidence="11">2.7.1.50</ecNumber>
    </recommendedName>
    <alternativeName>
        <fullName evidence="11">4-methyl-5-beta-hydroxyethylthiazole kinase</fullName>
        <shortName evidence="11">TH kinase</shortName>
        <shortName evidence="11">Thz kinase</shortName>
    </alternativeName>
</protein>
<comment type="catalytic activity">
    <reaction evidence="1 11">
        <text>5-(2-hydroxyethyl)-4-methylthiazole + ATP = 4-methyl-5-(2-phosphooxyethyl)-thiazole + ADP + H(+)</text>
        <dbReference type="Rhea" id="RHEA:24212"/>
        <dbReference type="ChEBI" id="CHEBI:15378"/>
        <dbReference type="ChEBI" id="CHEBI:17957"/>
        <dbReference type="ChEBI" id="CHEBI:30616"/>
        <dbReference type="ChEBI" id="CHEBI:58296"/>
        <dbReference type="ChEBI" id="CHEBI:456216"/>
        <dbReference type="EC" id="2.7.1.50"/>
    </reaction>
</comment>
<dbReference type="GO" id="GO:0004417">
    <property type="term" value="F:hydroxyethylthiazole kinase activity"/>
    <property type="evidence" value="ECO:0007669"/>
    <property type="project" value="UniProtKB-UniRule"/>
</dbReference>
<evidence type="ECO:0000313" key="13">
    <source>
        <dbReference type="Proteomes" id="UP000650524"/>
    </source>
</evidence>
<dbReference type="Gene3D" id="3.40.1190.20">
    <property type="match status" value="1"/>
</dbReference>
<evidence type="ECO:0000256" key="7">
    <source>
        <dbReference type="ARBA" id="ARBA00022777"/>
    </source>
</evidence>